<dbReference type="InterPro" id="IPR020846">
    <property type="entry name" value="MFS_dom"/>
</dbReference>
<feature type="transmembrane region" description="Helical" evidence="6">
    <location>
        <begin position="171"/>
        <end position="195"/>
    </location>
</feature>
<feature type="domain" description="Major facilitator superfamily (MFS) profile" evidence="7">
    <location>
        <begin position="22"/>
        <end position="463"/>
    </location>
</feature>
<evidence type="ECO:0000256" key="1">
    <source>
        <dbReference type="ARBA" id="ARBA00004651"/>
    </source>
</evidence>
<dbReference type="Proteomes" id="UP001596147">
    <property type="component" value="Unassembled WGS sequence"/>
</dbReference>
<feature type="transmembrane region" description="Helical" evidence="6">
    <location>
        <begin position="207"/>
        <end position="227"/>
    </location>
</feature>
<feature type="transmembrane region" description="Helical" evidence="6">
    <location>
        <begin position="88"/>
        <end position="107"/>
    </location>
</feature>
<keyword evidence="2" id="KW-0813">Transport</keyword>
<feature type="transmembrane region" description="Helical" evidence="6">
    <location>
        <begin position="275"/>
        <end position="297"/>
    </location>
</feature>
<feature type="transmembrane region" description="Helical" evidence="6">
    <location>
        <begin position="17"/>
        <end position="37"/>
    </location>
</feature>
<feature type="transmembrane region" description="Helical" evidence="6">
    <location>
        <begin position="441"/>
        <end position="459"/>
    </location>
</feature>
<dbReference type="InterPro" id="IPR011701">
    <property type="entry name" value="MFS"/>
</dbReference>
<dbReference type="PROSITE" id="PS50850">
    <property type="entry name" value="MFS"/>
    <property type="match status" value="1"/>
</dbReference>
<keyword evidence="5 6" id="KW-0472">Membrane</keyword>
<feature type="transmembrane region" description="Helical" evidence="6">
    <location>
        <begin position="57"/>
        <end position="76"/>
    </location>
</feature>
<dbReference type="SUPFAM" id="SSF103473">
    <property type="entry name" value="MFS general substrate transporter"/>
    <property type="match status" value="1"/>
</dbReference>
<evidence type="ECO:0000256" key="3">
    <source>
        <dbReference type="ARBA" id="ARBA00022692"/>
    </source>
</evidence>
<dbReference type="RefSeq" id="WP_382350289.1">
    <property type="nucleotide sequence ID" value="NZ_JBHSMC010000011.1"/>
</dbReference>
<feature type="transmembrane region" description="Helical" evidence="6">
    <location>
        <begin position="408"/>
        <end position="429"/>
    </location>
</feature>
<feature type="transmembrane region" description="Helical" evidence="6">
    <location>
        <begin position="233"/>
        <end position="255"/>
    </location>
</feature>
<gene>
    <name evidence="8" type="ORF">ACFPM4_08755</name>
</gene>
<name>A0ABW0LJW5_9BACI</name>
<comment type="subcellular location">
    <subcellularLocation>
        <location evidence="1">Cell membrane</location>
        <topology evidence="1">Multi-pass membrane protein</topology>
    </subcellularLocation>
</comment>
<protein>
    <submittedName>
        <fullName evidence="8">MFS transporter</fullName>
    </submittedName>
</protein>
<proteinExistence type="predicted"/>
<dbReference type="InterPro" id="IPR036259">
    <property type="entry name" value="MFS_trans_sf"/>
</dbReference>
<keyword evidence="4 6" id="KW-1133">Transmembrane helix</keyword>
<organism evidence="8 9">
    <name type="scientific">Lederbergia graminis</name>
    <dbReference type="NCBI Taxonomy" id="735518"/>
    <lineage>
        <taxon>Bacteria</taxon>
        <taxon>Bacillati</taxon>
        <taxon>Bacillota</taxon>
        <taxon>Bacilli</taxon>
        <taxon>Bacillales</taxon>
        <taxon>Bacillaceae</taxon>
        <taxon>Lederbergia</taxon>
    </lineage>
</organism>
<dbReference type="Pfam" id="PF07690">
    <property type="entry name" value="MFS_1"/>
    <property type="match status" value="1"/>
</dbReference>
<sequence length="466" mass="49303">MTAHVENPNLNMPIKKAGIVALTVTLILCVLTYQFNLSMVTPALPNIADSLNVGVDQVSQVSSLLLLVSSIAGVVLARWSDFIGRQRALVIILVLMGIGTILCMFAPNFTVLMIGRVFQGATGAAFQLCYVILKEAVSPKKFGTILGVITAANGGVAGIDGYLGGLLSDNFGFRSIFVVILIVGLIAFLGVKATVPKGRPATTTGKMDWWGALAIAVVLICLTNFVSTGSADGWLSTMSLIYFFGTAISMVAFWFIEKKSESPLFPVEHLKSRQVWPVITTTLLTLSGVFAVINFSIVMLSQDKTVGFGLSAATTGLLFLMPGAIIGLFSAPLSGWIAGKFGWVRWLRIGLIINIAILLVIALMWENQWVVFGAIIAMGFTYNGLILTTINGLGVIQAPDEAPSALTGFNGAAFGIGASLGIGLVAPLVAEGTASGFSNAMWISMIITIFALVSSLFIIPKPVKKD</sequence>
<dbReference type="EMBL" id="JBHSMC010000011">
    <property type="protein sequence ID" value="MFC5464843.1"/>
    <property type="molecule type" value="Genomic_DNA"/>
</dbReference>
<reference evidence="9" key="1">
    <citation type="journal article" date="2019" name="Int. J. Syst. Evol. Microbiol.">
        <title>The Global Catalogue of Microorganisms (GCM) 10K type strain sequencing project: providing services to taxonomists for standard genome sequencing and annotation.</title>
        <authorList>
            <consortium name="The Broad Institute Genomics Platform"/>
            <consortium name="The Broad Institute Genome Sequencing Center for Infectious Disease"/>
            <person name="Wu L."/>
            <person name="Ma J."/>
        </authorList>
    </citation>
    <scope>NUCLEOTIDE SEQUENCE [LARGE SCALE GENOMIC DNA]</scope>
    <source>
        <strain evidence="9">CGMCC 1.12237</strain>
    </source>
</reference>
<accession>A0ABW0LJW5</accession>
<feature type="transmembrane region" description="Helical" evidence="6">
    <location>
        <begin position="346"/>
        <end position="365"/>
    </location>
</feature>
<evidence type="ECO:0000313" key="9">
    <source>
        <dbReference type="Proteomes" id="UP001596147"/>
    </source>
</evidence>
<feature type="transmembrane region" description="Helical" evidence="6">
    <location>
        <begin position="145"/>
        <end position="165"/>
    </location>
</feature>
<keyword evidence="9" id="KW-1185">Reference proteome</keyword>
<evidence type="ECO:0000256" key="6">
    <source>
        <dbReference type="SAM" id="Phobius"/>
    </source>
</evidence>
<evidence type="ECO:0000259" key="7">
    <source>
        <dbReference type="PROSITE" id="PS50850"/>
    </source>
</evidence>
<keyword evidence="3 6" id="KW-0812">Transmembrane</keyword>
<dbReference type="PANTHER" id="PTHR42718:SF35">
    <property type="entry name" value="BLL0718 PROTEIN"/>
    <property type="match status" value="1"/>
</dbReference>
<evidence type="ECO:0000256" key="2">
    <source>
        <dbReference type="ARBA" id="ARBA00022448"/>
    </source>
</evidence>
<evidence type="ECO:0000256" key="5">
    <source>
        <dbReference type="ARBA" id="ARBA00023136"/>
    </source>
</evidence>
<dbReference type="PANTHER" id="PTHR42718">
    <property type="entry name" value="MAJOR FACILITATOR SUPERFAMILY MULTIDRUG TRANSPORTER MFSC"/>
    <property type="match status" value="1"/>
</dbReference>
<evidence type="ECO:0000313" key="8">
    <source>
        <dbReference type="EMBL" id="MFC5464843.1"/>
    </source>
</evidence>
<comment type="caution">
    <text evidence="8">The sequence shown here is derived from an EMBL/GenBank/DDBJ whole genome shotgun (WGS) entry which is preliminary data.</text>
</comment>
<evidence type="ECO:0000256" key="4">
    <source>
        <dbReference type="ARBA" id="ARBA00022989"/>
    </source>
</evidence>
<dbReference type="Gene3D" id="1.20.1250.20">
    <property type="entry name" value="MFS general substrate transporter like domains"/>
    <property type="match status" value="2"/>
</dbReference>
<feature type="transmembrane region" description="Helical" evidence="6">
    <location>
        <begin position="371"/>
        <end position="396"/>
    </location>
</feature>